<dbReference type="OrthoDB" id="1495710at2"/>
<keyword evidence="1" id="KW-0472">Membrane</keyword>
<accession>A0A4R0NMN1</accession>
<keyword evidence="3" id="KW-1185">Reference proteome</keyword>
<dbReference type="RefSeq" id="WP_131596863.1">
    <property type="nucleotide sequence ID" value="NZ_SJSL01000003.1"/>
</dbReference>
<feature type="transmembrane region" description="Helical" evidence="1">
    <location>
        <begin position="31"/>
        <end position="55"/>
    </location>
</feature>
<name>A0A4R0NMN1_9SPHI</name>
<dbReference type="AlphaFoldDB" id="A0A4R0NMN1"/>
<evidence type="ECO:0008006" key="4">
    <source>
        <dbReference type="Google" id="ProtNLM"/>
    </source>
</evidence>
<proteinExistence type="predicted"/>
<protein>
    <recommendedName>
        <fullName evidence="4">Phospholipase D-like protein</fullName>
    </recommendedName>
</protein>
<evidence type="ECO:0000256" key="1">
    <source>
        <dbReference type="SAM" id="Phobius"/>
    </source>
</evidence>
<organism evidence="2 3">
    <name type="scientific">Pedobacter psychroterrae</name>
    <dbReference type="NCBI Taxonomy" id="2530453"/>
    <lineage>
        <taxon>Bacteria</taxon>
        <taxon>Pseudomonadati</taxon>
        <taxon>Bacteroidota</taxon>
        <taxon>Sphingobacteriia</taxon>
        <taxon>Sphingobacteriales</taxon>
        <taxon>Sphingobacteriaceae</taxon>
        <taxon>Pedobacter</taxon>
    </lineage>
</organism>
<keyword evidence="1" id="KW-0812">Transmembrane</keyword>
<dbReference type="Proteomes" id="UP000293347">
    <property type="component" value="Unassembled WGS sequence"/>
</dbReference>
<reference evidence="2 3" key="1">
    <citation type="submission" date="2019-02" db="EMBL/GenBank/DDBJ databases">
        <title>Pedobacter sp. RP-1-14 sp. nov., isolated from Arctic soil.</title>
        <authorList>
            <person name="Dahal R.H."/>
        </authorList>
    </citation>
    <scope>NUCLEOTIDE SEQUENCE [LARGE SCALE GENOMIC DNA]</scope>
    <source>
        <strain evidence="2 3">RP-1-14</strain>
    </source>
</reference>
<evidence type="ECO:0000313" key="3">
    <source>
        <dbReference type="Proteomes" id="UP000293347"/>
    </source>
</evidence>
<dbReference type="EMBL" id="SJSL01000003">
    <property type="protein sequence ID" value="TCD00514.1"/>
    <property type="molecule type" value="Genomic_DNA"/>
</dbReference>
<evidence type="ECO:0000313" key="2">
    <source>
        <dbReference type="EMBL" id="TCD00514.1"/>
    </source>
</evidence>
<comment type="caution">
    <text evidence="2">The sequence shown here is derived from an EMBL/GenBank/DDBJ whole genome shotgun (WGS) entry which is preliminary data.</text>
</comment>
<feature type="transmembrane region" description="Helical" evidence="1">
    <location>
        <begin position="67"/>
        <end position="86"/>
    </location>
</feature>
<feature type="transmembrane region" description="Helical" evidence="1">
    <location>
        <begin position="6"/>
        <end position="24"/>
    </location>
</feature>
<keyword evidence="1" id="KW-1133">Transmembrane helix</keyword>
<sequence length="108" mass="12479">MNKDLILKITFGISLFCGLIGLYLKMMHISFPLPFIGVSVVASIIYSVLALTEIFTAKRIKQPEQVMWVLGFLFFNPITGFIYFVLRRKYIIRTPKLLSYQPAHENFS</sequence>
<gene>
    <name evidence="2" type="ORF">EZ437_14940</name>
</gene>